<reference evidence="3 4" key="1">
    <citation type="submission" date="2014-04" db="EMBL/GenBank/DDBJ databases">
        <title>Comparative genomics and transcriptomics to identify genetic mechanisms underlying the emergence of carbapenem resistant Acinetobacter baumannii (CRAb).</title>
        <authorList>
            <person name="Harris A.D."/>
            <person name="Johnson K.J."/>
            <person name="George J."/>
            <person name="Nadendla S."/>
            <person name="Daugherty S.C."/>
            <person name="Parankush S."/>
            <person name="Sadzewicz L."/>
            <person name="Tallon L."/>
            <person name="Sengamalay N."/>
            <person name="Hazen T.H."/>
            <person name="Rasko D.A."/>
        </authorList>
    </citation>
    <scope>NUCLEOTIDE SEQUENCE [LARGE SCALE GENOMIC DNA]</scope>
    <source>
        <strain evidence="3 4">21072</strain>
    </source>
</reference>
<protein>
    <submittedName>
        <fullName evidence="3">Uncharacterized protein</fullName>
    </submittedName>
</protein>
<organism evidence="3 4">
    <name type="scientific">Acinetobacter baumannii 21072</name>
    <dbReference type="NCBI Taxonomy" id="1310697"/>
    <lineage>
        <taxon>Bacteria</taxon>
        <taxon>Pseudomonadati</taxon>
        <taxon>Pseudomonadota</taxon>
        <taxon>Gammaproteobacteria</taxon>
        <taxon>Moraxellales</taxon>
        <taxon>Moraxellaceae</taxon>
        <taxon>Acinetobacter</taxon>
        <taxon>Acinetobacter calcoaceticus/baumannii complex</taxon>
    </lineage>
</organism>
<evidence type="ECO:0000256" key="2">
    <source>
        <dbReference type="SAM" id="Phobius"/>
    </source>
</evidence>
<evidence type="ECO:0000256" key="1">
    <source>
        <dbReference type="SAM" id="Coils"/>
    </source>
</evidence>
<sequence length="93" mass="11008">MKMKELRLKIKEKKAEVDQLQEQFDTRRKSGGNPSLIFYEIQSLSYRINDKSVELYELEKQYTGLQIKYAYLIGIPLTVVLTLLIEFYKWVAA</sequence>
<accession>A0A062IT75</accession>
<dbReference type="Proteomes" id="UP000027327">
    <property type="component" value="Unassembled WGS sequence"/>
</dbReference>
<feature type="coiled-coil region" evidence="1">
    <location>
        <begin position="3"/>
        <end position="30"/>
    </location>
</feature>
<comment type="caution">
    <text evidence="3">The sequence shown here is derived from an EMBL/GenBank/DDBJ whole genome shotgun (WGS) entry which is preliminary data.</text>
</comment>
<dbReference type="AlphaFoldDB" id="A0A062IT75"/>
<keyword evidence="2" id="KW-1133">Transmembrane helix</keyword>
<gene>
    <name evidence="3" type="ORF">J596_0234</name>
</gene>
<proteinExistence type="predicted"/>
<keyword evidence="2" id="KW-0472">Membrane</keyword>
<evidence type="ECO:0000313" key="3">
    <source>
        <dbReference type="EMBL" id="KCY23015.1"/>
    </source>
</evidence>
<name>A0A062IT75_ACIBA</name>
<dbReference type="EMBL" id="JMOD01000002">
    <property type="protein sequence ID" value="KCY23015.1"/>
    <property type="molecule type" value="Genomic_DNA"/>
</dbReference>
<keyword evidence="2" id="KW-0812">Transmembrane</keyword>
<dbReference type="RefSeq" id="WP_032035603.1">
    <property type="nucleotide sequence ID" value="NZ_JMOD01000002.1"/>
</dbReference>
<dbReference type="PATRIC" id="fig|1310697.3.peg.218"/>
<feature type="transmembrane region" description="Helical" evidence="2">
    <location>
        <begin position="69"/>
        <end position="88"/>
    </location>
</feature>
<evidence type="ECO:0000313" key="4">
    <source>
        <dbReference type="Proteomes" id="UP000027327"/>
    </source>
</evidence>
<keyword evidence="1" id="KW-0175">Coiled coil</keyword>